<keyword evidence="6" id="KW-0598">Phosphotransferase system</keyword>
<dbReference type="Gene3D" id="3.40.35.10">
    <property type="entry name" value="Phosphotransferase system, sorbose subfamily IIB component"/>
    <property type="match status" value="1"/>
</dbReference>
<keyword evidence="3" id="KW-0963">Cytoplasm</keyword>
<organism evidence="9 10">
    <name type="scientific">Ignavigranum ruoffiae</name>
    <dbReference type="NCBI Taxonomy" id="89093"/>
    <lineage>
        <taxon>Bacteria</taxon>
        <taxon>Bacillati</taxon>
        <taxon>Bacillota</taxon>
        <taxon>Bacilli</taxon>
        <taxon>Lactobacillales</taxon>
        <taxon>Aerococcaceae</taxon>
        <taxon>Ignavigranum</taxon>
    </lineage>
</organism>
<reference evidence="9 10" key="1">
    <citation type="submission" date="2016-10" db="EMBL/GenBank/DDBJ databases">
        <authorList>
            <person name="de Groot N.N."/>
        </authorList>
    </citation>
    <scope>NUCLEOTIDE SEQUENCE [LARGE SCALE GENOMIC DNA]</scope>
    <source>
        <strain evidence="9 10">DSM 15695</strain>
    </source>
</reference>
<keyword evidence="5" id="KW-0808">Transferase</keyword>
<dbReference type="RefSeq" id="WP_092569832.1">
    <property type="nucleotide sequence ID" value="NZ_CALUDV010000027.1"/>
</dbReference>
<proteinExistence type="predicted"/>
<evidence type="ECO:0000313" key="10">
    <source>
        <dbReference type="Proteomes" id="UP000198833"/>
    </source>
</evidence>
<dbReference type="InterPro" id="IPR036667">
    <property type="entry name" value="PTS_IIB_sorbose-sp_sf"/>
</dbReference>
<dbReference type="EMBL" id="FOEN01000001">
    <property type="protein sequence ID" value="SEP60878.1"/>
    <property type="molecule type" value="Genomic_DNA"/>
</dbReference>
<keyword evidence="7" id="KW-0418">Kinase</keyword>
<dbReference type="SUPFAM" id="SSF52728">
    <property type="entry name" value="PTS IIb component"/>
    <property type="match status" value="1"/>
</dbReference>
<accession>A0A1H8ZB88</accession>
<comment type="subcellular location">
    <subcellularLocation>
        <location evidence="1">Cytoplasm</location>
    </subcellularLocation>
</comment>
<dbReference type="GO" id="GO:0016301">
    <property type="term" value="F:kinase activity"/>
    <property type="evidence" value="ECO:0007669"/>
    <property type="project" value="UniProtKB-KW"/>
</dbReference>
<evidence type="ECO:0000313" key="9">
    <source>
        <dbReference type="EMBL" id="SEP60878.1"/>
    </source>
</evidence>
<protein>
    <submittedName>
        <fullName evidence="9">PTS system, N-acetylgalactosamine-specific IIB component</fullName>
    </submittedName>
</protein>
<evidence type="ECO:0000256" key="6">
    <source>
        <dbReference type="ARBA" id="ARBA00022683"/>
    </source>
</evidence>
<dbReference type="Proteomes" id="UP000198833">
    <property type="component" value="Unassembled WGS sequence"/>
</dbReference>
<dbReference type="Pfam" id="PF03830">
    <property type="entry name" value="PTSIIB_sorb"/>
    <property type="match status" value="1"/>
</dbReference>
<dbReference type="GO" id="GO:0008982">
    <property type="term" value="F:protein-N(PI)-phosphohistidine-sugar phosphotransferase activity"/>
    <property type="evidence" value="ECO:0007669"/>
    <property type="project" value="InterPro"/>
</dbReference>
<evidence type="ECO:0000256" key="2">
    <source>
        <dbReference type="ARBA" id="ARBA00022448"/>
    </source>
</evidence>
<dbReference type="STRING" id="89093.SAMN04488558_101182"/>
<name>A0A1H8ZB88_9LACT</name>
<dbReference type="GO" id="GO:0009401">
    <property type="term" value="P:phosphoenolpyruvate-dependent sugar phosphotransferase system"/>
    <property type="evidence" value="ECO:0007669"/>
    <property type="project" value="UniProtKB-KW"/>
</dbReference>
<dbReference type="InterPro" id="IPR004720">
    <property type="entry name" value="PTS_IIB_sorbose-sp"/>
</dbReference>
<evidence type="ECO:0000256" key="4">
    <source>
        <dbReference type="ARBA" id="ARBA00022597"/>
    </source>
</evidence>
<sequence length="155" mass="17173">MSSIEVALVDEHFMHGKVAVSWCSYWDSHLIIVVNDELVGDKTRQGLLEMAVPDEISTRFYSIEKAIRKLSKLDADKRAVIITKTLDDLLALTDAGIFIPRVVLSSIPFENGDLSVTPDLSLSAEHIAALRLLQNQGVSIESRQTPEDEVSRLAL</sequence>
<keyword evidence="10" id="KW-1185">Reference proteome</keyword>
<evidence type="ECO:0000256" key="1">
    <source>
        <dbReference type="ARBA" id="ARBA00004496"/>
    </source>
</evidence>
<keyword evidence="2" id="KW-0813">Transport</keyword>
<evidence type="ECO:0000256" key="3">
    <source>
        <dbReference type="ARBA" id="ARBA00022490"/>
    </source>
</evidence>
<feature type="domain" description="PTS EIIB type-4" evidence="8">
    <location>
        <begin position="1"/>
        <end position="155"/>
    </location>
</feature>
<gene>
    <name evidence="9" type="ORF">SAMN04488558_101182</name>
</gene>
<dbReference type="PROSITE" id="PS51101">
    <property type="entry name" value="PTS_EIIB_TYPE_4"/>
    <property type="match status" value="1"/>
</dbReference>
<dbReference type="AlphaFoldDB" id="A0A1H8ZB88"/>
<evidence type="ECO:0000256" key="5">
    <source>
        <dbReference type="ARBA" id="ARBA00022679"/>
    </source>
</evidence>
<dbReference type="OrthoDB" id="2139312at2"/>
<dbReference type="GO" id="GO:0005737">
    <property type="term" value="C:cytoplasm"/>
    <property type="evidence" value="ECO:0007669"/>
    <property type="project" value="UniProtKB-SubCell"/>
</dbReference>
<evidence type="ECO:0000256" key="7">
    <source>
        <dbReference type="ARBA" id="ARBA00022777"/>
    </source>
</evidence>
<evidence type="ECO:0000259" key="8">
    <source>
        <dbReference type="PROSITE" id="PS51101"/>
    </source>
</evidence>
<keyword evidence="4" id="KW-0762">Sugar transport</keyword>